<evidence type="ECO:0000313" key="4">
    <source>
        <dbReference type="Proteomes" id="UP000036850"/>
    </source>
</evidence>
<dbReference type="AlphaFoldDB" id="A0A0L0EMJ9"/>
<accession>A0A0L0EMJ9</accession>
<dbReference type="EMBL" id="LFZX01000259">
    <property type="protein sequence ID" value="KNC65580.1"/>
    <property type="molecule type" value="Genomic_DNA"/>
</dbReference>
<dbReference type="OrthoDB" id="9866956at2"/>
<protein>
    <submittedName>
        <fullName evidence="2">Uncharacterized protein</fullName>
    </submittedName>
</protein>
<reference evidence="3 5" key="3">
    <citation type="submission" date="2019-10" db="EMBL/GenBank/DDBJ databases">
        <title>Pseudoalteromonas rubra S4059.</title>
        <authorList>
            <person name="Paulsen S."/>
            <person name="Wang X."/>
        </authorList>
    </citation>
    <scope>NUCLEOTIDE SEQUENCE [LARGE SCALE GENOMIC DNA]</scope>
    <source>
        <strain evidence="3 5">S4059</strain>
    </source>
</reference>
<dbReference type="Proteomes" id="UP000036850">
    <property type="component" value="Unassembled WGS sequence"/>
</dbReference>
<dbReference type="RefSeq" id="WP_049866192.1">
    <property type="nucleotide sequence ID" value="NZ_CP045429.1"/>
</dbReference>
<proteinExistence type="predicted"/>
<feature type="signal peptide" evidence="1">
    <location>
        <begin position="1"/>
        <end position="23"/>
    </location>
</feature>
<evidence type="ECO:0000256" key="1">
    <source>
        <dbReference type="SAM" id="SignalP"/>
    </source>
</evidence>
<organism evidence="2 4">
    <name type="scientific">Pseudoalteromonas rubra</name>
    <dbReference type="NCBI Taxonomy" id="43658"/>
    <lineage>
        <taxon>Bacteria</taxon>
        <taxon>Pseudomonadati</taxon>
        <taxon>Pseudomonadota</taxon>
        <taxon>Gammaproteobacteria</taxon>
        <taxon>Alteromonadales</taxon>
        <taxon>Pseudoalteromonadaceae</taxon>
        <taxon>Pseudoalteromonas</taxon>
    </lineage>
</organism>
<dbReference type="Proteomes" id="UP000305729">
    <property type="component" value="Chromosome 1"/>
</dbReference>
<evidence type="ECO:0000313" key="5">
    <source>
        <dbReference type="Proteomes" id="UP000305729"/>
    </source>
</evidence>
<evidence type="ECO:0000313" key="2">
    <source>
        <dbReference type="EMBL" id="KNC65580.1"/>
    </source>
</evidence>
<feature type="chain" id="PRO_5035993085" evidence="1">
    <location>
        <begin position="24"/>
        <end position="113"/>
    </location>
</feature>
<keyword evidence="1" id="KW-0732">Signal</keyword>
<dbReference type="PATRIC" id="fig|43658.6.peg.2467"/>
<dbReference type="EMBL" id="CP045429">
    <property type="protein sequence ID" value="QPB83213.1"/>
    <property type="molecule type" value="Genomic_DNA"/>
</dbReference>
<gene>
    <name evidence="2" type="ORF">AC626_22245</name>
    <name evidence="3" type="ORF">CWC22_009515</name>
</gene>
<name>A0A0L0EMJ9_9GAMM</name>
<reference evidence="2" key="2">
    <citation type="submission" date="2015-07" db="EMBL/GenBank/DDBJ databases">
        <title>MeaNS - Measles Nucleotide Surveillance Program.</title>
        <authorList>
            <person name="Tran T."/>
            <person name="Druce J."/>
        </authorList>
    </citation>
    <scope>NUCLEOTIDE SEQUENCE</scope>
    <source>
        <strain evidence="2">OCN096</strain>
    </source>
</reference>
<sequence length="113" mass="12514">MTIKPRIYALSLLFSVQAMSVQAIECSNLYVENIQIENNGKLLAKTQVNNAGVATWRYIGEMSRPEVNGMLSVLLTAYATNNPISLSYPVGYDCHVSNYNVAAEKLRLMPSLN</sequence>
<evidence type="ECO:0000313" key="3">
    <source>
        <dbReference type="EMBL" id="QPB83213.1"/>
    </source>
</evidence>
<reference evidence="4" key="1">
    <citation type="submission" date="2015-07" db="EMBL/GenBank/DDBJ databases">
        <title>Draft genome sequence of a Pseudoalteromonas rubra strain, OCN096, isolated from Kaneohe Bay, Oahu, Hawaii.</title>
        <authorList>
            <person name="Beurmann S."/>
            <person name="Ushijima B."/>
            <person name="Belcaid M."/>
            <person name="Callahan S.M."/>
            <person name="Aeby G.S."/>
        </authorList>
    </citation>
    <scope>NUCLEOTIDE SEQUENCE [LARGE SCALE GENOMIC DNA]</scope>
    <source>
        <strain evidence="4">OCN096</strain>
    </source>
</reference>